<evidence type="ECO:0000313" key="1">
    <source>
        <dbReference type="EMBL" id="USQ80099.1"/>
    </source>
</evidence>
<dbReference type="InterPro" id="IPR047990">
    <property type="entry name" value="DLW39-like"/>
</dbReference>
<gene>
    <name evidence="1" type="ORF">NF556_00075</name>
</gene>
<name>A0ABY4YTP7_9MICO</name>
<dbReference type="Proteomes" id="UP001056455">
    <property type="component" value="Chromosome"/>
</dbReference>
<accession>A0ABY4YTP7</accession>
<keyword evidence="2" id="KW-1185">Reference proteome</keyword>
<sequence>MKRLLAMVAVAAGALAVAKKMQDQQAERDLWAEATDGVTDQAPSSN</sequence>
<protein>
    <submittedName>
        <fullName evidence="1">DLW-39 family protein</fullName>
    </submittedName>
</protein>
<organism evidence="1 2">
    <name type="scientific">Ornithinimicrobium faecis</name>
    <dbReference type="NCBI Taxonomy" id="2934158"/>
    <lineage>
        <taxon>Bacteria</taxon>
        <taxon>Bacillati</taxon>
        <taxon>Actinomycetota</taxon>
        <taxon>Actinomycetes</taxon>
        <taxon>Micrococcales</taxon>
        <taxon>Ornithinimicrobiaceae</taxon>
        <taxon>Ornithinimicrobium</taxon>
    </lineage>
</organism>
<proteinExistence type="predicted"/>
<dbReference type="RefSeq" id="WP_252593448.1">
    <property type="nucleotide sequence ID" value="NZ_CP099489.1"/>
</dbReference>
<dbReference type="EMBL" id="CP099489">
    <property type="protein sequence ID" value="USQ80099.1"/>
    <property type="molecule type" value="Genomic_DNA"/>
</dbReference>
<dbReference type="NCBIfam" id="NF038356">
    <property type="entry name" value="actino_DLW39"/>
    <property type="match status" value="1"/>
</dbReference>
<evidence type="ECO:0000313" key="2">
    <source>
        <dbReference type="Proteomes" id="UP001056455"/>
    </source>
</evidence>
<reference evidence="1" key="1">
    <citation type="submission" date="2022-06" db="EMBL/GenBank/DDBJ databases">
        <title>Ornithinimicrobium HY1793.</title>
        <authorList>
            <person name="Huang Y."/>
        </authorList>
    </citation>
    <scope>NUCLEOTIDE SEQUENCE</scope>
    <source>
        <strain evidence="1">HY1793</strain>
    </source>
</reference>